<feature type="transmembrane region" description="Helical" evidence="6">
    <location>
        <begin position="28"/>
        <end position="47"/>
    </location>
</feature>
<sequence length="286" mass="32186">MYFILLSIICSVFVGVLLKIARKKELSIYQIISWNYVFALISLLIFYNPKINTSFSLPTGIITGSLIFLLPIIFVFQAKAIKYSGIVKTDIVQRLSLFISISFSLFVAKEVFNSYKIIGLVVAFIAIFFTFYKKHQTETNQNKSYYLLFVLCGFGIIDILFKKVATIGDLSFTELLLLVFSGAFIVSLLISGYNISQKREIFSIKNLYWGILVGVLNFGNISFYIKAHQSLSSNPSTVFIAMNMGVILLGSIIGILYFKEKLSKLNYIGLLLSLVSIALIAFSQFN</sequence>
<feature type="transmembrane region" description="Helical" evidence="6">
    <location>
        <begin position="175"/>
        <end position="195"/>
    </location>
</feature>
<keyword evidence="4 6" id="KW-1133">Transmembrane helix</keyword>
<feature type="transmembrane region" description="Helical" evidence="6">
    <location>
        <begin position="207"/>
        <end position="225"/>
    </location>
</feature>
<evidence type="ECO:0000256" key="4">
    <source>
        <dbReference type="ARBA" id="ARBA00022989"/>
    </source>
</evidence>
<organism evidence="8 9">
    <name type="scientific">Flavobacterium hankyongi</name>
    <dbReference type="NCBI Taxonomy" id="1176532"/>
    <lineage>
        <taxon>Bacteria</taxon>
        <taxon>Pseudomonadati</taxon>
        <taxon>Bacteroidota</taxon>
        <taxon>Flavobacteriia</taxon>
        <taxon>Flavobacteriales</taxon>
        <taxon>Flavobacteriaceae</taxon>
        <taxon>Flavobacterium</taxon>
    </lineage>
</organism>
<evidence type="ECO:0000259" key="7">
    <source>
        <dbReference type="Pfam" id="PF00892"/>
    </source>
</evidence>
<evidence type="ECO:0000313" key="8">
    <source>
        <dbReference type="EMBL" id="GAA4757775.1"/>
    </source>
</evidence>
<dbReference type="InterPro" id="IPR037185">
    <property type="entry name" value="EmrE-like"/>
</dbReference>
<feature type="transmembrane region" description="Helical" evidence="6">
    <location>
        <begin position="144"/>
        <end position="163"/>
    </location>
</feature>
<dbReference type="EMBL" id="BAABIP010000005">
    <property type="protein sequence ID" value="GAA4757775.1"/>
    <property type="molecule type" value="Genomic_DNA"/>
</dbReference>
<feature type="transmembrane region" description="Helical" evidence="6">
    <location>
        <begin position="59"/>
        <end position="79"/>
    </location>
</feature>
<accession>A0ABP8ZJJ5</accession>
<feature type="transmembrane region" description="Helical" evidence="6">
    <location>
        <begin position="265"/>
        <end position="285"/>
    </location>
</feature>
<evidence type="ECO:0000256" key="5">
    <source>
        <dbReference type="ARBA" id="ARBA00023136"/>
    </source>
</evidence>
<evidence type="ECO:0000256" key="6">
    <source>
        <dbReference type="SAM" id="Phobius"/>
    </source>
</evidence>
<keyword evidence="5 6" id="KW-0472">Membrane</keyword>
<feature type="transmembrane region" description="Helical" evidence="6">
    <location>
        <begin position="114"/>
        <end position="132"/>
    </location>
</feature>
<proteinExistence type="inferred from homology"/>
<reference evidence="9" key="1">
    <citation type="journal article" date="2019" name="Int. J. Syst. Evol. Microbiol.">
        <title>The Global Catalogue of Microorganisms (GCM) 10K type strain sequencing project: providing services to taxonomists for standard genome sequencing and annotation.</title>
        <authorList>
            <consortium name="The Broad Institute Genomics Platform"/>
            <consortium name="The Broad Institute Genome Sequencing Center for Infectious Disease"/>
            <person name="Wu L."/>
            <person name="Ma J."/>
        </authorList>
    </citation>
    <scope>NUCLEOTIDE SEQUENCE [LARGE SCALE GENOMIC DNA]</scope>
    <source>
        <strain evidence="9">JCM 18198</strain>
    </source>
</reference>
<dbReference type="Proteomes" id="UP001500141">
    <property type="component" value="Unassembled WGS sequence"/>
</dbReference>
<feature type="transmembrane region" description="Helical" evidence="6">
    <location>
        <begin position="237"/>
        <end position="258"/>
    </location>
</feature>
<evidence type="ECO:0000256" key="3">
    <source>
        <dbReference type="ARBA" id="ARBA00022692"/>
    </source>
</evidence>
<comment type="similarity">
    <text evidence="2">Belongs to the EamA transporter family.</text>
</comment>
<feature type="domain" description="EamA" evidence="7">
    <location>
        <begin position="147"/>
        <end position="281"/>
    </location>
</feature>
<name>A0ABP8ZJJ5_9FLAO</name>
<protein>
    <recommendedName>
        <fullName evidence="7">EamA domain-containing protein</fullName>
    </recommendedName>
</protein>
<dbReference type="PANTHER" id="PTHR32322">
    <property type="entry name" value="INNER MEMBRANE TRANSPORTER"/>
    <property type="match status" value="1"/>
</dbReference>
<evidence type="ECO:0000313" key="9">
    <source>
        <dbReference type="Proteomes" id="UP001500141"/>
    </source>
</evidence>
<dbReference type="InterPro" id="IPR050638">
    <property type="entry name" value="AA-Vitamin_Transporters"/>
</dbReference>
<evidence type="ECO:0000256" key="2">
    <source>
        <dbReference type="ARBA" id="ARBA00007362"/>
    </source>
</evidence>
<gene>
    <name evidence="8" type="ORF">GCM10023230_02060</name>
</gene>
<dbReference type="Pfam" id="PF00892">
    <property type="entry name" value="EamA"/>
    <property type="match status" value="2"/>
</dbReference>
<dbReference type="SUPFAM" id="SSF103481">
    <property type="entry name" value="Multidrug resistance efflux transporter EmrE"/>
    <property type="match status" value="2"/>
</dbReference>
<feature type="transmembrane region" description="Helical" evidence="6">
    <location>
        <begin position="6"/>
        <end position="21"/>
    </location>
</feature>
<dbReference type="Gene3D" id="1.10.3730.20">
    <property type="match status" value="1"/>
</dbReference>
<comment type="subcellular location">
    <subcellularLocation>
        <location evidence="1">Membrane</location>
        <topology evidence="1">Multi-pass membrane protein</topology>
    </subcellularLocation>
</comment>
<dbReference type="RefSeq" id="WP_264542686.1">
    <property type="nucleotide sequence ID" value="NZ_BAABIP010000005.1"/>
</dbReference>
<dbReference type="PANTHER" id="PTHR32322:SF2">
    <property type="entry name" value="EAMA DOMAIN-CONTAINING PROTEIN"/>
    <property type="match status" value="1"/>
</dbReference>
<dbReference type="InterPro" id="IPR000620">
    <property type="entry name" value="EamA_dom"/>
</dbReference>
<evidence type="ECO:0000256" key="1">
    <source>
        <dbReference type="ARBA" id="ARBA00004141"/>
    </source>
</evidence>
<keyword evidence="3 6" id="KW-0812">Transmembrane</keyword>
<keyword evidence="9" id="KW-1185">Reference proteome</keyword>
<comment type="caution">
    <text evidence="8">The sequence shown here is derived from an EMBL/GenBank/DDBJ whole genome shotgun (WGS) entry which is preliminary data.</text>
</comment>
<feature type="domain" description="EamA" evidence="7">
    <location>
        <begin position="2"/>
        <end position="131"/>
    </location>
</feature>